<evidence type="ECO:0000256" key="11">
    <source>
        <dbReference type="SAM" id="Phobius"/>
    </source>
</evidence>
<keyword evidence="14" id="KW-1185">Reference proteome</keyword>
<dbReference type="GO" id="GO:0005886">
    <property type="term" value="C:plasma membrane"/>
    <property type="evidence" value="ECO:0007669"/>
    <property type="project" value="UniProtKB-SubCell"/>
</dbReference>
<proteinExistence type="predicted"/>
<dbReference type="PANTHER" id="PTHR24037">
    <property type="entry name" value="HEART DEVELOPMENT PROTEIN WITH EGF-LIKE DOMAINS 1"/>
    <property type="match status" value="1"/>
</dbReference>
<feature type="compositionally biased region" description="Low complexity" evidence="10">
    <location>
        <begin position="496"/>
        <end position="520"/>
    </location>
</feature>
<dbReference type="InterPro" id="IPR000152">
    <property type="entry name" value="EGF-type_Asp/Asn_hydroxyl_site"/>
</dbReference>
<dbReference type="PANTHER" id="PTHR24037:SF3">
    <property type="entry name" value="PROTEIN HEG HOMOLOG 1"/>
    <property type="match status" value="1"/>
</dbReference>
<dbReference type="Pfam" id="PF07645">
    <property type="entry name" value="EGF_CA"/>
    <property type="match status" value="1"/>
</dbReference>
<evidence type="ECO:0000313" key="14">
    <source>
        <dbReference type="Proteomes" id="UP001295444"/>
    </source>
</evidence>
<gene>
    <name evidence="13" type="ORF">PECUL_23A013894</name>
</gene>
<feature type="compositionally biased region" description="Polar residues" evidence="10">
    <location>
        <begin position="334"/>
        <end position="362"/>
    </location>
</feature>
<reference evidence="13" key="1">
    <citation type="submission" date="2022-03" db="EMBL/GenBank/DDBJ databases">
        <authorList>
            <person name="Alioto T."/>
            <person name="Alioto T."/>
            <person name="Gomez Garrido J."/>
        </authorList>
    </citation>
    <scope>NUCLEOTIDE SEQUENCE</scope>
</reference>
<evidence type="ECO:0000256" key="4">
    <source>
        <dbReference type="ARBA" id="ARBA00022729"/>
    </source>
</evidence>
<feature type="compositionally biased region" description="Polar residues" evidence="10">
    <location>
        <begin position="92"/>
        <end position="106"/>
    </location>
</feature>
<dbReference type="PROSITE" id="PS00022">
    <property type="entry name" value="EGF_1"/>
    <property type="match status" value="1"/>
</dbReference>
<dbReference type="Pfam" id="PF00008">
    <property type="entry name" value="EGF"/>
    <property type="match status" value="1"/>
</dbReference>
<keyword evidence="7 9" id="KW-1015">Disulfide bond</keyword>
<dbReference type="InterPro" id="IPR049883">
    <property type="entry name" value="NOTCH1_EGF-like"/>
</dbReference>
<feature type="domain" description="EGF-like" evidence="12">
    <location>
        <begin position="509"/>
        <end position="547"/>
    </location>
</feature>
<dbReference type="PROSITE" id="PS50026">
    <property type="entry name" value="EGF_3"/>
    <property type="match status" value="2"/>
</dbReference>
<feature type="disulfide bond" evidence="9">
    <location>
        <begin position="537"/>
        <end position="546"/>
    </location>
</feature>
<dbReference type="GO" id="GO:0005509">
    <property type="term" value="F:calcium ion binding"/>
    <property type="evidence" value="ECO:0007669"/>
    <property type="project" value="InterPro"/>
</dbReference>
<keyword evidence="2" id="KW-1003">Cell membrane</keyword>
<evidence type="ECO:0000256" key="6">
    <source>
        <dbReference type="ARBA" id="ARBA00023136"/>
    </source>
</evidence>
<evidence type="ECO:0000256" key="8">
    <source>
        <dbReference type="ARBA" id="ARBA00023180"/>
    </source>
</evidence>
<dbReference type="CDD" id="cd00054">
    <property type="entry name" value="EGF_CA"/>
    <property type="match status" value="2"/>
</dbReference>
<evidence type="ECO:0000256" key="10">
    <source>
        <dbReference type="SAM" id="MobiDB-lite"/>
    </source>
</evidence>
<evidence type="ECO:0000256" key="7">
    <source>
        <dbReference type="ARBA" id="ARBA00023157"/>
    </source>
</evidence>
<comment type="caution">
    <text evidence="9">Lacks conserved residue(s) required for the propagation of feature annotation.</text>
</comment>
<feature type="region of interest" description="Disordered" evidence="10">
    <location>
        <begin position="469"/>
        <end position="521"/>
    </location>
</feature>
<keyword evidence="5" id="KW-0677">Repeat</keyword>
<feature type="compositionally biased region" description="Polar residues" evidence="10">
    <location>
        <begin position="286"/>
        <end position="297"/>
    </location>
</feature>
<dbReference type="Gene3D" id="2.10.25.10">
    <property type="entry name" value="Laminin"/>
    <property type="match status" value="2"/>
</dbReference>
<dbReference type="PROSITE" id="PS00010">
    <property type="entry name" value="ASX_HYDROXYL"/>
    <property type="match status" value="1"/>
</dbReference>
<comment type="subcellular location">
    <subcellularLocation>
        <location evidence="1">Cell membrane</location>
    </subcellularLocation>
</comment>
<dbReference type="Proteomes" id="UP001295444">
    <property type="component" value="Chromosome 07"/>
</dbReference>
<dbReference type="SMART" id="SM00179">
    <property type="entry name" value="EGF_CA"/>
    <property type="match status" value="2"/>
</dbReference>
<feature type="disulfide bond" evidence="9">
    <location>
        <begin position="518"/>
        <end position="535"/>
    </location>
</feature>
<evidence type="ECO:0000256" key="1">
    <source>
        <dbReference type="ARBA" id="ARBA00004236"/>
    </source>
</evidence>
<feature type="compositionally biased region" description="Low complexity" evidence="10">
    <location>
        <begin position="161"/>
        <end position="181"/>
    </location>
</feature>
<dbReference type="SMART" id="SM00181">
    <property type="entry name" value="EGF"/>
    <property type="match status" value="3"/>
</dbReference>
<dbReference type="PROSITE" id="PS01187">
    <property type="entry name" value="EGF_CA"/>
    <property type="match status" value="1"/>
</dbReference>
<evidence type="ECO:0000256" key="2">
    <source>
        <dbReference type="ARBA" id="ARBA00022475"/>
    </source>
</evidence>
<feature type="region of interest" description="Disordered" evidence="10">
    <location>
        <begin position="286"/>
        <end position="306"/>
    </location>
</feature>
<name>A0AAD1WDG3_PELCU</name>
<feature type="compositionally biased region" description="Polar residues" evidence="10">
    <location>
        <begin position="477"/>
        <end position="488"/>
    </location>
</feature>
<dbReference type="FunFam" id="2.10.25.10:FF:000038">
    <property type="entry name" value="Fibrillin 2"/>
    <property type="match status" value="1"/>
</dbReference>
<dbReference type="InterPro" id="IPR001881">
    <property type="entry name" value="EGF-like_Ca-bd_dom"/>
</dbReference>
<keyword evidence="6 11" id="KW-0472">Membrane</keyword>
<dbReference type="EMBL" id="OW240918">
    <property type="protein sequence ID" value="CAH2304982.1"/>
    <property type="molecule type" value="Genomic_DNA"/>
</dbReference>
<organism evidence="13 14">
    <name type="scientific">Pelobates cultripes</name>
    <name type="common">Western spadefoot toad</name>
    <dbReference type="NCBI Taxonomy" id="61616"/>
    <lineage>
        <taxon>Eukaryota</taxon>
        <taxon>Metazoa</taxon>
        <taxon>Chordata</taxon>
        <taxon>Craniata</taxon>
        <taxon>Vertebrata</taxon>
        <taxon>Euteleostomi</taxon>
        <taxon>Amphibia</taxon>
        <taxon>Batrachia</taxon>
        <taxon>Anura</taxon>
        <taxon>Pelobatoidea</taxon>
        <taxon>Pelobatidae</taxon>
        <taxon>Pelobates</taxon>
    </lineage>
</organism>
<feature type="transmembrane region" description="Helical" evidence="11">
    <location>
        <begin position="776"/>
        <end position="801"/>
    </location>
</feature>
<feature type="domain" description="EGF-like" evidence="12">
    <location>
        <begin position="549"/>
        <end position="585"/>
    </location>
</feature>
<evidence type="ECO:0000313" key="13">
    <source>
        <dbReference type="EMBL" id="CAH2304982.1"/>
    </source>
</evidence>
<keyword evidence="3 9" id="KW-0245">EGF-like domain</keyword>
<keyword evidence="4" id="KW-0732">Signal</keyword>
<accession>A0AAD1WDG3</accession>
<keyword evidence="11" id="KW-1133">Transmembrane helix</keyword>
<evidence type="ECO:0000259" key="12">
    <source>
        <dbReference type="PROSITE" id="PS50026"/>
    </source>
</evidence>
<dbReference type="SUPFAM" id="SSF57196">
    <property type="entry name" value="EGF/Laminin"/>
    <property type="match status" value="2"/>
</dbReference>
<evidence type="ECO:0000256" key="9">
    <source>
        <dbReference type="PROSITE-ProRule" id="PRU00076"/>
    </source>
</evidence>
<dbReference type="InterPro" id="IPR000742">
    <property type="entry name" value="EGF"/>
</dbReference>
<dbReference type="AlphaFoldDB" id="A0AAD1WDG3"/>
<evidence type="ECO:0000256" key="3">
    <source>
        <dbReference type="ARBA" id="ARBA00022536"/>
    </source>
</evidence>
<dbReference type="GO" id="GO:0007507">
    <property type="term" value="P:heart development"/>
    <property type="evidence" value="ECO:0007669"/>
    <property type="project" value="TreeGrafter"/>
</dbReference>
<feature type="region of interest" description="Disordered" evidence="10">
    <location>
        <begin position="334"/>
        <end position="365"/>
    </location>
</feature>
<sequence>MTERPETRRHVSKRMSHTDTTYIATFFTRGGDRTLLSVTNGSVLSDITEITAAYNTVDDGAHSKKRKVGSTSGDYGNRTEPGSEITVRKSDNSTQDFTTWSSPSVSGISVPATDSLLTTSYRNSTDSSSISHLFPDSTVNSTASFTSIPVTSPNLTDVTASSNSSLDFTSSSLPSSSNSSMMVSELSSSSAPFSSSSSESLSSPQEAVTLTNSFPTKSSSTEFFSSSPIPLTLVISDHRSASPSPSRSEVPSISVFTSSYVPLKTTSYLPGVSPVSPYTMPPLSSATMSSTADNTEPSVPFTASQTSSQITSHSSAVSSYSVTGIVLHTIQPSSTVTDTASYDGTGSYETSSTLSSTVQLPSGTLEPLDTSTSTVFFKENTTNPFSQSPAQYTDYVPAATTSESLLIPSLHSSTKPSPQQNDNTSLSVTISLTTEDASRQTMSGWTTEMNPQTLTPWVGLEWSMPTTARSRKAVTPVTDSPATVNGKYSVTPAPQLPTSTLSGTTTTVPVSPCSSNPCQNGGRCTENRIQSTFQCECPPAWQGTHCHRDVDECLSDPCPPQTTCSNIKGSFSCRCPLGYILQKGTGCILVRTFLGQINVPHIVRNGSGRKYANLHEIEEAIVSILSSSFASINGYYRSMVTNSSRTNQITVSVQSLFSLASNVTTNLLTENLQSFIQSCDPQPEKHPGCHLAMHPQLSYFAVSLCHVKNPGCDKETTECTDLTGIPICQCKPGYFKYTKMDHSCRACEDGYKRENGTCMRCPFGLGGFNCSNPYQLITVIIASAGGGILLVLGIALTVTCCRKNKNDISKLIFKSGDFQMSPYAEYAKNPRSSDWGRETIEMQENGSTKNLLQMTDVYYSPGLRNSELERNGLCAYTGIPGSRHSCIYPGQFNPSFINEDNRRRDYF</sequence>
<evidence type="ECO:0000256" key="5">
    <source>
        <dbReference type="ARBA" id="ARBA00022737"/>
    </source>
</evidence>
<feature type="region of interest" description="Disordered" evidence="10">
    <location>
        <begin position="158"/>
        <end position="181"/>
    </location>
</feature>
<keyword evidence="11" id="KW-0812">Transmembrane</keyword>
<feature type="region of interest" description="Disordered" evidence="10">
    <location>
        <begin position="60"/>
        <end position="106"/>
    </location>
</feature>
<keyword evidence="8" id="KW-0325">Glycoprotein</keyword>
<dbReference type="InterPro" id="IPR018097">
    <property type="entry name" value="EGF_Ca-bd_CS"/>
</dbReference>
<dbReference type="FunFam" id="2.10.25.10:FF:000100">
    <property type="entry name" value="neurogenic locus notch homolog protein 3"/>
    <property type="match status" value="1"/>
</dbReference>
<protein>
    <submittedName>
        <fullName evidence="13">HEG homolog 1</fullName>
    </submittedName>
</protein>